<organism evidence="5 6">
    <name type="scientific">Alteromonas gracilis</name>
    <dbReference type="NCBI Taxonomy" id="1479524"/>
    <lineage>
        <taxon>Bacteria</taxon>
        <taxon>Pseudomonadati</taxon>
        <taxon>Pseudomonadota</taxon>
        <taxon>Gammaproteobacteria</taxon>
        <taxon>Alteromonadales</taxon>
        <taxon>Alteromonadaceae</taxon>
        <taxon>Alteromonas/Salinimonas group</taxon>
        <taxon>Alteromonas</taxon>
    </lineage>
</organism>
<dbReference type="Gene3D" id="2.40.30.170">
    <property type="match status" value="1"/>
</dbReference>
<evidence type="ECO:0000313" key="6">
    <source>
        <dbReference type="Proteomes" id="UP000239539"/>
    </source>
</evidence>
<protein>
    <submittedName>
        <fullName evidence="5">Efflux RND transporter periplasmic adaptor subunit</fullName>
    </submittedName>
</protein>
<feature type="domain" description="Multidrug resistance protein MdtA-like barrel-sandwich hybrid" evidence="4">
    <location>
        <begin position="83"/>
        <end position="216"/>
    </location>
</feature>
<evidence type="ECO:0000256" key="2">
    <source>
        <dbReference type="SAM" id="Coils"/>
    </source>
</evidence>
<evidence type="ECO:0000313" key="5">
    <source>
        <dbReference type="EMBL" id="PRO69677.1"/>
    </source>
</evidence>
<dbReference type="Gene3D" id="2.40.50.100">
    <property type="match status" value="1"/>
</dbReference>
<name>A0ABX5CQE9_9ALTE</name>
<proteinExistence type="inferred from homology"/>
<feature type="coiled-coil region" evidence="2">
    <location>
        <begin position="110"/>
        <end position="182"/>
    </location>
</feature>
<gene>
    <name evidence="5" type="ORF">C6Y39_06865</name>
</gene>
<dbReference type="NCBIfam" id="TIGR01730">
    <property type="entry name" value="RND_mfp"/>
    <property type="match status" value="1"/>
</dbReference>
<dbReference type="InterPro" id="IPR006143">
    <property type="entry name" value="RND_pump_MFP"/>
</dbReference>
<dbReference type="InterPro" id="IPR058625">
    <property type="entry name" value="MdtA-like_BSH"/>
</dbReference>
<dbReference type="PANTHER" id="PTHR30469">
    <property type="entry name" value="MULTIDRUG RESISTANCE PROTEIN MDTA"/>
    <property type="match status" value="1"/>
</dbReference>
<accession>A0ABX5CQE9</accession>
<dbReference type="Gene3D" id="2.40.420.20">
    <property type="match status" value="1"/>
</dbReference>
<sequence>MTASASASTKSGKLTLIISIVGFTAALIILLTTAGLGNATQSPEARLPVAVSTGTISIQSGFETPVNVFGLIESPKATTLSFDVAGQVTTLLVEEGDVVRQGDKLAYQDVKRLSARQRELQASLERANADLALAKVNNERTISLVEKKLESAQRLDEAKASLNVAKAQVSEIKAALNSLDVEIEKATLIAPFEGVVNRRFFDEGSVVSAGSPVFGITSIDNYQARFAVPADVVEQFDINEPVLVKVGDINVAGTVTQRLPVRNVQTRTIDILVTLNSNERVRPGDMAILSGFRSHTETGAWLPVNALSNGLRGLWRVFVLTNQQNAQLEARVVEVVYTDGNKAFVRGALKDGEMYVSEGTHKLAPGQMVSVPSQHQAGAR</sequence>
<dbReference type="PANTHER" id="PTHR30469:SF11">
    <property type="entry name" value="BLL4320 PROTEIN"/>
    <property type="match status" value="1"/>
</dbReference>
<dbReference type="RefSeq" id="WP_105930557.1">
    <property type="nucleotide sequence ID" value="NZ_BTGH01000002.1"/>
</dbReference>
<evidence type="ECO:0000256" key="1">
    <source>
        <dbReference type="ARBA" id="ARBA00009477"/>
    </source>
</evidence>
<evidence type="ECO:0000259" key="4">
    <source>
        <dbReference type="Pfam" id="PF25917"/>
    </source>
</evidence>
<dbReference type="InterPro" id="IPR058624">
    <property type="entry name" value="MdtA-like_HH"/>
</dbReference>
<dbReference type="Pfam" id="PF25917">
    <property type="entry name" value="BSH_RND"/>
    <property type="match status" value="1"/>
</dbReference>
<reference evidence="6" key="1">
    <citation type="journal article" date="2020" name="Int. J. Syst. Evol. Microbiol.">
        <title>Alteromonas alba sp. nov., a marine bacterium isolated from the seawater of the West Pacific Ocean.</title>
        <authorList>
            <person name="Sun C."/>
            <person name="Wu Y.-H."/>
            <person name="Xamxidin M."/>
            <person name="Cheng H."/>
            <person name="Xu X.-W."/>
        </authorList>
    </citation>
    <scope>NUCLEOTIDE SEQUENCE [LARGE SCALE GENOMIC DNA]</scope>
    <source>
        <strain evidence="6">9a2</strain>
    </source>
</reference>
<keyword evidence="2" id="KW-0175">Coiled coil</keyword>
<dbReference type="Gene3D" id="1.10.287.470">
    <property type="entry name" value="Helix hairpin bin"/>
    <property type="match status" value="1"/>
</dbReference>
<dbReference type="EMBL" id="PVNO01000023">
    <property type="protein sequence ID" value="PRO69677.1"/>
    <property type="molecule type" value="Genomic_DNA"/>
</dbReference>
<comment type="caution">
    <text evidence="5">The sequence shown here is derived from an EMBL/GenBank/DDBJ whole genome shotgun (WGS) entry which is preliminary data.</text>
</comment>
<dbReference type="Proteomes" id="UP000239539">
    <property type="component" value="Unassembled WGS sequence"/>
</dbReference>
<dbReference type="Pfam" id="PF25876">
    <property type="entry name" value="HH_MFP_RND"/>
    <property type="match status" value="1"/>
</dbReference>
<feature type="domain" description="Multidrug resistance protein MdtA-like alpha-helical hairpin" evidence="3">
    <location>
        <begin position="118"/>
        <end position="178"/>
    </location>
</feature>
<dbReference type="SUPFAM" id="SSF111369">
    <property type="entry name" value="HlyD-like secretion proteins"/>
    <property type="match status" value="1"/>
</dbReference>
<comment type="similarity">
    <text evidence="1">Belongs to the membrane fusion protein (MFP) (TC 8.A.1) family.</text>
</comment>
<evidence type="ECO:0000259" key="3">
    <source>
        <dbReference type="Pfam" id="PF25876"/>
    </source>
</evidence>
<keyword evidence="6" id="KW-1185">Reference proteome</keyword>